<gene>
    <name evidence="1" type="ORF">ROHU_002072</name>
</gene>
<protein>
    <submittedName>
        <fullName evidence="1">Uncharacterized protein</fullName>
    </submittedName>
</protein>
<accession>A0A498P060</accession>
<evidence type="ECO:0000313" key="1">
    <source>
        <dbReference type="EMBL" id="RXN37428.1"/>
    </source>
</evidence>
<name>A0A498P060_LABRO</name>
<proteinExistence type="predicted"/>
<keyword evidence="2" id="KW-1185">Reference proteome</keyword>
<dbReference type="Proteomes" id="UP000290572">
    <property type="component" value="Unassembled WGS sequence"/>
</dbReference>
<evidence type="ECO:0000313" key="2">
    <source>
        <dbReference type="Proteomes" id="UP000290572"/>
    </source>
</evidence>
<comment type="caution">
    <text evidence="1">The sequence shown here is derived from an EMBL/GenBank/DDBJ whole genome shotgun (WGS) entry which is preliminary data.</text>
</comment>
<dbReference type="EMBL" id="QBIY01005866">
    <property type="protein sequence ID" value="RXN37428.1"/>
    <property type="molecule type" value="Genomic_DNA"/>
</dbReference>
<organism evidence="1 2">
    <name type="scientific">Labeo rohita</name>
    <name type="common">Indian major carp</name>
    <name type="synonym">Cyprinus rohita</name>
    <dbReference type="NCBI Taxonomy" id="84645"/>
    <lineage>
        <taxon>Eukaryota</taxon>
        <taxon>Metazoa</taxon>
        <taxon>Chordata</taxon>
        <taxon>Craniata</taxon>
        <taxon>Vertebrata</taxon>
        <taxon>Euteleostomi</taxon>
        <taxon>Actinopterygii</taxon>
        <taxon>Neopterygii</taxon>
        <taxon>Teleostei</taxon>
        <taxon>Ostariophysi</taxon>
        <taxon>Cypriniformes</taxon>
        <taxon>Cyprinidae</taxon>
        <taxon>Labeoninae</taxon>
        <taxon>Labeonini</taxon>
        <taxon>Labeo</taxon>
    </lineage>
</organism>
<dbReference type="AlphaFoldDB" id="A0A498P060"/>
<reference evidence="1 2" key="1">
    <citation type="submission" date="2018-03" db="EMBL/GenBank/DDBJ databases">
        <title>Draft genome sequence of Rohu Carp (Labeo rohita).</title>
        <authorList>
            <person name="Das P."/>
            <person name="Kushwaha B."/>
            <person name="Joshi C.G."/>
            <person name="Kumar D."/>
            <person name="Nagpure N.S."/>
            <person name="Sahoo L."/>
            <person name="Das S.P."/>
            <person name="Bit A."/>
            <person name="Patnaik S."/>
            <person name="Meher P.K."/>
            <person name="Jayasankar P."/>
            <person name="Koringa P.G."/>
            <person name="Patel N.V."/>
            <person name="Hinsu A.T."/>
            <person name="Kumar R."/>
            <person name="Pandey M."/>
            <person name="Agarwal S."/>
            <person name="Srivastava S."/>
            <person name="Singh M."/>
            <person name="Iquebal M.A."/>
            <person name="Jaiswal S."/>
            <person name="Angadi U.B."/>
            <person name="Kumar N."/>
            <person name="Raza M."/>
            <person name="Shah T.M."/>
            <person name="Rai A."/>
            <person name="Jena J.K."/>
        </authorList>
    </citation>
    <scope>NUCLEOTIDE SEQUENCE [LARGE SCALE GENOMIC DNA]</scope>
    <source>
        <strain evidence="1">DASCIFA01</strain>
        <tissue evidence="1">Testis</tissue>
    </source>
</reference>
<sequence>MTSIFSSLVVLEDLTLGVSSPVVLEDLTLGLLSLVVLRRIDSGLRLCNEVTQSHSFCPNKEGGLRLLPQGCSACVDHSRARCSPGVLRAHFSPGILRARSSLGTLSPLASCTAGSALAFYSVITASVSVVDL</sequence>